<feature type="region of interest" description="Disordered" evidence="1">
    <location>
        <begin position="170"/>
        <end position="195"/>
    </location>
</feature>
<feature type="region of interest" description="Disordered" evidence="1">
    <location>
        <begin position="408"/>
        <end position="442"/>
    </location>
</feature>
<feature type="compositionally biased region" description="Basic and acidic residues" evidence="1">
    <location>
        <begin position="553"/>
        <end position="567"/>
    </location>
</feature>
<name>A0A167HTN8_CALVF</name>
<feature type="compositionally biased region" description="Low complexity" evidence="1">
    <location>
        <begin position="10"/>
        <end position="19"/>
    </location>
</feature>
<feature type="compositionally biased region" description="Acidic residues" evidence="1">
    <location>
        <begin position="408"/>
        <end position="439"/>
    </location>
</feature>
<proteinExistence type="predicted"/>
<feature type="region of interest" description="Disordered" evidence="1">
    <location>
        <begin position="63"/>
        <end position="109"/>
    </location>
</feature>
<reference evidence="3 4" key="1">
    <citation type="journal article" date="2016" name="Mol. Biol. Evol.">
        <title>Comparative Genomics of Early-Diverging Mushroom-Forming Fungi Provides Insights into the Origins of Lignocellulose Decay Capabilities.</title>
        <authorList>
            <person name="Nagy L.G."/>
            <person name="Riley R."/>
            <person name="Tritt A."/>
            <person name="Adam C."/>
            <person name="Daum C."/>
            <person name="Floudas D."/>
            <person name="Sun H."/>
            <person name="Yadav J.S."/>
            <person name="Pangilinan J."/>
            <person name="Larsson K.H."/>
            <person name="Matsuura K."/>
            <person name="Barry K."/>
            <person name="Labutti K."/>
            <person name="Kuo R."/>
            <person name="Ohm R.A."/>
            <person name="Bhattacharya S.S."/>
            <person name="Shirouzu T."/>
            <person name="Yoshinaga Y."/>
            <person name="Martin F.M."/>
            <person name="Grigoriev I.V."/>
            <person name="Hibbett D.S."/>
        </authorList>
    </citation>
    <scope>NUCLEOTIDE SEQUENCE [LARGE SCALE GENOMIC DNA]</scope>
    <source>
        <strain evidence="3 4">TUFC12733</strain>
    </source>
</reference>
<organism evidence="3 4">
    <name type="scientific">Calocera viscosa (strain TUFC12733)</name>
    <dbReference type="NCBI Taxonomy" id="1330018"/>
    <lineage>
        <taxon>Eukaryota</taxon>
        <taxon>Fungi</taxon>
        <taxon>Dikarya</taxon>
        <taxon>Basidiomycota</taxon>
        <taxon>Agaricomycotina</taxon>
        <taxon>Dacrymycetes</taxon>
        <taxon>Dacrymycetales</taxon>
        <taxon>Dacrymycetaceae</taxon>
        <taxon>Calocera</taxon>
    </lineage>
</organism>
<feature type="region of interest" description="Disordered" evidence="1">
    <location>
        <begin position="551"/>
        <end position="605"/>
    </location>
</feature>
<protein>
    <submittedName>
        <fullName evidence="3">Uncharacterized protein</fullName>
    </submittedName>
</protein>
<keyword evidence="2" id="KW-1133">Transmembrane helix</keyword>
<evidence type="ECO:0000313" key="3">
    <source>
        <dbReference type="EMBL" id="KZO91970.1"/>
    </source>
</evidence>
<evidence type="ECO:0000256" key="2">
    <source>
        <dbReference type="SAM" id="Phobius"/>
    </source>
</evidence>
<dbReference type="GO" id="GO:0005840">
    <property type="term" value="C:ribosome"/>
    <property type="evidence" value="ECO:0007669"/>
    <property type="project" value="InterPro"/>
</dbReference>
<keyword evidence="2" id="KW-0472">Membrane</keyword>
<keyword evidence="4" id="KW-1185">Reference proteome</keyword>
<evidence type="ECO:0000313" key="4">
    <source>
        <dbReference type="Proteomes" id="UP000076738"/>
    </source>
</evidence>
<feature type="non-terminal residue" evidence="3">
    <location>
        <position position="1"/>
    </location>
</feature>
<gene>
    <name evidence="3" type="ORF">CALVIDRAFT_567713</name>
</gene>
<dbReference type="GO" id="GO:0006412">
    <property type="term" value="P:translation"/>
    <property type="evidence" value="ECO:0007669"/>
    <property type="project" value="InterPro"/>
</dbReference>
<dbReference type="InterPro" id="IPR000915">
    <property type="entry name" value="60S_ribosomal_eL6"/>
</dbReference>
<sequence length="968" mass="106232">LSDKLTDGYFAKAKASKSVSAEEEFFAEGKPKAKEAYPEEKVSEQKELDKAILAAVKKTPNLENSITCSNGSTSPSPSRNPTDTASSPSTSSTSTSSTSSTSTSGGGGSAAALNDLCLEVAEVLHKRSPPCLPRSLHLPISRAASALLVQNPYIPRPSLLPRIWSLLRHQGPKRQKQQQQQQHQSSPKPDLSPPSKLIRLRHLVHLHLHWPSPSHSPAGLFFTLTLTRSPSRSPSRSPFCLCRLTFSSAFFSLLSAIGTTTTTTSMTTTGNMFKLDDIPFPFRFVPPSLPLAPLALGIRNAMGVIVGVRGITAIVCISGGLGFAVGCFYEPFKTIAGKANKLKRGTALLIACGLVGTGVLLAVPTKRVVQAADHLKALKNAFEGILGIGAALASIWFKIGAFLGLEEEGEQGEDDENNEEDDGDEEDEYDEDEGDEEDEAHSLRAPSLMIWGRLVKDHEHSAKAMKMGYRFYMPHDQQPVVKQPPQDMGARGDLCFCPGHDDLWIKADHHWRKSLGIYDGRHRETHGPSGELRIQHEGGKFRWTTHAAYLKHNQREKNKEQKRKRDDDGEDGKEGKRRAKSKGKSIAPSAPSSPAPTPSAASSPLTELLPEPELADAQWSTQQLEQHAVHIGNEFLVELARQWRELHGDLGTSAHQGNAILEAAMRYHKKIECKPRRPNSDFVGSNVVQPSLQLVMADVLRLGPGEEIVVVNVEIGNSHLAPTSEVLESLMVHANRLQGITPIPRLAAFEIPQTEDGMGRCKFHRPADWKRRKGDNSLGGATIICPGGVVSGWHQDGFGARWAHPHANMPGIGPWKLWLTAPDTEHNIKVLRPNNKHDHPHLWHAQVLCKLEGLRYILQEPGDADTAMLDLGEWHIVLTFALSVHIGLKAVLKSDFEEAVEKIKVGLDRCIATVDAHTRTVDAAILRDDIKLWMSPDVGLSKAQTDTMRSLQKVAEELYKSLNVHEEQ</sequence>
<dbReference type="EMBL" id="KV417315">
    <property type="protein sequence ID" value="KZO91970.1"/>
    <property type="molecule type" value="Genomic_DNA"/>
</dbReference>
<dbReference type="GO" id="GO:0003735">
    <property type="term" value="F:structural constituent of ribosome"/>
    <property type="evidence" value="ECO:0007669"/>
    <property type="project" value="InterPro"/>
</dbReference>
<feature type="transmembrane region" description="Helical" evidence="2">
    <location>
        <begin position="344"/>
        <end position="363"/>
    </location>
</feature>
<dbReference type="Pfam" id="PF01159">
    <property type="entry name" value="Ribosomal_L6e"/>
    <property type="match status" value="1"/>
</dbReference>
<accession>A0A167HTN8</accession>
<feature type="transmembrane region" description="Helical" evidence="2">
    <location>
        <begin position="310"/>
        <end position="332"/>
    </location>
</feature>
<dbReference type="Proteomes" id="UP000076738">
    <property type="component" value="Unassembled WGS sequence"/>
</dbReference>
<keyword evidence="2" id="KW-0812">Transmembrane</keyword>
<dbReference type="AlphaFoldDB" id="A0A167HTN8"/>
<feature type="region of interest" description="Disordered" evidence="1">
    <location>
        <begin position="1"/>
        <end position="46"/>
    </location>
</feature>
<feature type="compositionally biased region" description="Basic and acidic residues" evidence="1">
    <location>
        <begin position="27"/>
        <end position="46"/>
    </location>
</feature>
<feature type="compositionally biased region" description="Polar residues" evidence="1">
    <location>
        <begin position="63"/>
        <end position="83"/>
    </location>
</feature>
<dbReference type="STRING" id="1330018.A0A167HTN8"/>
<evidence type="ECO:0000256" key="1">
    <source>
        <dbReference type="SAM" id="MobiDB-lite"/>
    </source>
</evidence>
<feature type="compositionally biased region" description="Low complexity" evidence="1">
    <location>
        <begin position="84"/>
        <end position="103"/>
    </location>
</feature>
<feature type="compositionally biased region" description="Low complexity" evidence="1">
    <location>
        <begin position="177"/>
        <end position="195"/>
    </location>
</feature>